<dbReference type="RefSeq" id="WP_379980991.1">
    <property type="nucleotide sequence ID" value="NZ_JBHUMO010000039.1"/>
</dbReference>
<dbReference type="Gene3D" id="3.30.110.150">
    <property type="entry name" value="SepF-like protein"/>
    <property type="match status" value="1"/>
</dbReference>
<feature type="region of interest" description="Disordered" evidence="6">
    <location>
        <begin position="22"/>
        <end position="116"/>
    </location>
</feature>
<comment type="subcellular location">
    <subcellularLocation>
        <location evidence="5">Cytoplasm</location>
    </subcellularLocation>
    <text evidence="5">Localizes to the division site, in a FtsZ-dependent manner.</text>
</comment>
<keyword evidence="1 5" id="KW-0132">Cell division</keyword>
<feature type="compositionally biased region" description="Polar residues" evidence="6">
    <location>
        <begin position="53"/>
        <end position="81"/>
    </location>
</feature>
<comment type="similarity">
    <text evidence="5">Belongs to the SepF family.</text>
</comment>
<evidence type="ECO:0000313" key="8">
    <source>
        <dbReference type="Proteomes" id="UP001597427"/>
    </source>
</evidence>
<dbReference type="Pfam" id="PF04472">
    <property type="entry name" value="SepF"/>
    <property type="match status" value="1"/>
</dbReference>
<name>A0ABW5TIT1_9ENTE</name>
<dbReference type="InterPro" id="IPR007561">
    <property type="entry name" value="Cell_div_SepF/SepF-rel"/>
</dbReference>
<evidence type="ECO:0000256" key="3">
    <source>
        <dbReference type="ARBA" id="ARBA00023306"/>
    </source>
</evidence>
<dbReference type="PANTHER" id="PTHR35798">
    <property type="entry name" value="CELL DIVISION PROTEIN SEPF"/>
    <property type="match status" value="1"/>
</dbReference>
<evidence type="ECO:0000256" key="4">
    <source>
        <dbReference type="ARBA" id="ARBA00044936"/>
    </source>
</evidence>
<feature type="compositionally biased region" description="Polar residues" evidence="6">
    <location>
        <begin position="25"/>
        <end position="35"/>
    </location>
</feature>
<organism evidence="7 8">
    <name type="scientific">Enterococcus camelliae</name>
    <dbReference type="NCBI Taxonomy" id="453959"/>
    <lineage>
        <taxon>Bacteria</taxon>
        <taxon>Bacillati</taxon>
        <taxon>Bacillota</taxon>
        <taxon>Bacilli</taxon>
        <taxon>Lactobacillales</taxon>
        <taxon>Enterococcaceae</taxon>
        <taxon>Enterococcus</taxon>
    </lineage>
</organism>
<sequence length="208" mass="23240">MSLKMKISSFFGLDDENYMDDDPYFNQQSEASQVRSTHHTGAKDAFTTRASKKVNQPTPTAYTTSKQSNKQTRPIASQETAQMKHYEERKGNQASQKVVTMQPTSPSKSRPQEKNTVHSSKIIIVEPKVYSEAMIIAKHVIGGESVLVNFHLIDEPQARRIVDFLTGAVYAEDGDIKRVADEIFLCTPKGIEIDGTAQSLVDNNLFDL</sequence>
<dbReference type="InterPro" id="IPR023052">
    <property type="entry name" value="Cell_div_SepF"/>
</dbReference>
<comment type="function">
    <text evidence="4 5">Cell division protein that is part of the divisome complex and is recruited early to the Z-ring. Probably stimulates Z-ring formation, perhaps through the cross-linking of FtsZ protofilaments. Its function overlaps with FtsA.</text>
</comment>
<proteinExistence type="inferred from homology"/>
<dbReference type="GO" id="GO:0051301">
    <property type="term" value="P:cell division"/>
    <property type="evidence" value="ECO:0007669"/>
    <property type="project" value="UniProtKB-KW"/>
</dbReference>
<keyword evidence="8" id="KW-1185">Reference proteome</keyword>
<evidence type="ECO:0000256" key="6">
    <source>
        <dbReference type="SAM" id="MobiDB-lite"/>
    </source>
</evidence>
<comment type="subunit">
    <text evidence="5">Homodimer. Interacts with FtsZ.</text>
</comment>
<dbReference type="EMBL" id="JBHUMO010000039">
    <property type="protein sequence ID" value="MFD2729031.1"/>
    <property type="molecule type" value="Genomic_DNA"/>
</dbReference>
<keyword evidence="2 5" id="KW-0717">Septation</keyword>
<evidence type="ECO:0000256" key="5">
    <source>
        <dbReference type="HAMAP-Rule" id="MF_01197"/>
    </source>
</evidence>
<comment type="caution">
    <text evidence="7">The sequence shown here is derived from an EMBL/GenBank/DDBJ whole genome shotgun (WGS) entry which is preliminary data.</text>
</comment>
<evidence type="ECO:0000256" key="1">
    <source>
        <dbReference type="ARBA" id="ARBA00022618"/>
    </source>
</evidence>
<gene>
    <name evidence="5" type="primary">sepF</name>
    <name evidence="7" type="ORF">ACFSR0_06300</name>
</gene>
<dbReference type="InterPro" id="IPR038594">
    <property type="entry name" value="SepF-like_sf"/>
</dbReference>
<accession>A0ABW5TIT1</accession>
<dbReference type="HAMAP" id="MF_01197">
    <property type="entry name" value="SepF"/>
    <property type="match status" value="1"/>
</dbReference>
<keyword evidence="5" id="KW-0963">Cytoplasm</keyword>
<evidence type="ECO:0000256" key="2">
    <source>
        <dbReference type="ARBA" id="ARBA00023210"/>
    </source>
</evidence>
<feature type="compositionally biased region" description="Basic and acidic residues" evidence="6">
    <location>
        <begin position="82"/>
        <end position="91"/>
    </location>
</feature>
<reference evidence="8" key="1">
    <citation type="journal article" date="2019" name="Int. J. Syst. Evol. Microbiol.">
        <title>The Global Catalogue of Microorganisms (GCM) 10K type strain sequencing project: providing services to taxonomists for standard genome sequencing and annotation.</title>
        <authorList>
            <consortium name="The Broad Institute Genomics Platform"/>
            <consortium name="The Broad Institute Genome Sequencing Center for Infectious Disease"/>
            <person name="Wu L."/>
            <person name="Ma J."/>
        </authorList>
    </citation>
    <scope>NUCLEOTIDE SEQUENCE [LARGE SCALE GENOMIC DNA]</scope>
    <source>
        <strain evidence="8">TISTR 932</strain>
    </source>
</reference>
<dbReference type="Proteomes" id="UP001597427">
    <property type="component" value="Unassembled WGS sequence"/>
</dbReference>
<dbReference type="PANTHER" id="PTHR35798:SF1">
    <property type="entry name" value="CELL DIVISION PROTEIN SEPF"/>
    <property type="match status" value="1"/>
</dbReference>
<protein>
    <recommendedName>
        <fullName evidence="5">Cell division protein SepF</fullName>
    </recommendedName>
</protein>
<keyword evidence="3 5" id="KW-0131">Cell cycle</keyword>
<feature type="compositionally biased region" description="Polar residues" evidence="6">
    <location>
        <begin position="92"/>
        <end position="109"/>
    </location>
</feature>
<evidence type="ECO:0000313" key="7">
    <source>
        <dbReference type="EMBL" id="MFD2729031.1"/>
    </source>
</evidence>